<dbReference type="VEuPathDB" id="FungiDB:PHYBLDRAFT_149103"/>
<dbReference type="AlphaFoldDB" id="A0A162TNT7"/>
<reference evidence="2" key="1">
    <citation type="submission" date="2015-06" db="EMBL/GenBank/DDBJ databases">
        <title>Expansion of signal transduction pathways in fungi by whole-genome duplication.</title>
        <authorList>
            <consortium name="DOE Joint Genome Institute"/>
            <person name="Corrochano L.M."/>
            <person name="Kuo A."/>
            <person name="Marcet-Houben M."/>
            <person name="Polaino S."/>
            <person name="Salamov A."/>
            <person name="Villalobos J.M."/>
            <person name="Alvarez M.I."/>
            <person name="Avalos J."/>
            <person name="Benito E.P."/>
            <person name="Benoit I."/>
            <person name="Burger G."/>
            <person name="Camino L.P."/>
            <person name="Canovas D."/>
            <person name="Cerda-Olmedo E."/>
            <person name="Cheng J.-F."/>
            <person name="Dominguez A."/>
            <person name="Elias M."/>
            <person name="Eslava A.P."/>
            <person name="Glaser F."/>
            <person name="Grimwood J."/>
            <person name="Gutierrez G."/>
            <person name="Heitman J."/>
            <person name="Henrissat B."/>
            <person name="Iturriaga E.A."/>
            <person name="Lang B.F."/>
            <person name="Lavin J.L."/>
            <person name="Lee S."/>
            <person name="Li W."/>
            <person name="Lindquist E."/>
            <person name="Lopez-Garcia S."/>
            <person name="Luque E.M."/>
            <person name="Marcos A.T."/>
            <person name="Martin J."/>
            <person name="McCluskey K."/>
            <person name="Medina H.R."/>
            <person name="Miralles-Duran A."/>
            <person name="Miyazaki A."/>
            <person name="Munoz-Torres E."/>
            <person name="Oguiza J.A."/>
            <person name="Ohm R."/>
            <person name="Olmedo M."/>
            <person name="Orejas M."/>
            <person name="Ortiz-Castellanos L."/>
            <person name="Pisabarro A.G."/>
            <person name="Rodriguez-Romero J."/>
            <person name="Ruiz-Herrera J."/>
            <person name="Ruiz-Vazquez R."/>
            <person name="Sanz C."/>
            <person name="Schackwitz W."/>
            <person name="Schmutz J."/>
            <person name="Shahriari M."/>
            <person name="Shelest E."/>
            <person name="Silva-Franco F."/>
            <person name="Soanes D."/>
            <person name="Syed K."/>
            <person name="Tagua V.G."/>
            <person name="Talbot N.J."/>
            <person name="Thon M."/>
            <person name="De vries R.P."/>
            <person name="Wiebenga A."/>
            <person name="Yadav J.S."/>
            <person name="Braun E.L."/>
            <person name="Baker S."/>
            <person name="Garre V."/>
            <person name="Horwitz B."/>
            <person name="Torres-Martinez S."/>
            <person name="Idnurm A."/>
            <person name="Herrera-Estrella A."/>
            <person name="Gabaldon T."/>
            <person name="Grigoriev I.V."/>
        </authorList>
    </citation>
    <scope>NUCLEOTIDE SEQUENCE [LARGE SCALE GENOMIC DNA]</scope>
    <source>
        <strain evidence="2">NRRL 1555(-)</strain>
    </source>
</reference>
<organism evidence="1 2">
    <name type="scientific">Phycomyces blakesleeanus (strain ATCC 8743b / DSM 1359 / FGSC 10004 / NBRC 33097 / NRRL 1555)</name>
    <dbReference type="NCBI Taxonomy" id="763407"/>
    <lineage>
        <taxon>Eukaryota</taxon>
        <taxon>Fungi</taxon>
        <taxon>Fungi incertae sedis</taxon>
        <taxon>Mucoromycota</taxon>
        <taxon>Mucoromycotina</taxon>
        <taxon>Mucoromycetes</taxon>
        <taxon>Mucorales</taxon>
        <taxon>Phycomycetaceae</taxon>
        <taxon>Phycomyces</taxon>
    </lineage>
</organism>
<protein>
    <submittedName>
        <fullName evidence="1">Uncharacterized protein</fullName>
    </submittedName>
</protein>
<dbReference type="Proteomes" id="UP000077315">
    <property type="component" value="Unassembled WGS sequence"/>
</dbReference>
<gene>
    <name evidence="1" type="ORF">PHYBLDRAFT_149103</name>
</gene>
<dbReference type="EMBL" id="KV440990">
    <property type="protein sequence ID" value="OAD69922.1"/>
    <property type="molecule type" value="Genomic_DNA"/>
</dbReference>
<evidence type="ECO:0000313" key="1">
    <source>
        <dbReference type="EMBL" id="OAD69922.1"/>
    </source>
</evidence>
<proteinExistence type="predicted"/>
<dbReference type="InParanoid" id="A0A162TNT7"/>
<dbReference type="GeneID" id="28993123"/>
<evidence type="ECO:0000313" key="2">
    <source>
        <dbReference type="Proteomes" id="UP000077315"/>
    </source>
</evidence>
<sequence>MYAMYITNTTKNVEQQDEDGVITQTTQTTRATTTGVEQLGSWTNNVVIVLLQLMIERNFHSKYQTSDNTRKNRLWPTLHNLFCRSPVILQHARAFPCSKFAEIFRTVKYIRDEFQKIKRNFRRVVADTTRTGSGDPPSQERYPLYDDMKNITLCDPSFWLPALHKLDAIVNGALGNLMEYNINENGTSYTVTAIETAEMIPIEAIEYCKRRMDLVKFYFLNFDKI</sequence>
<dbReference type="OrthoDB" id="2302687at2759"/>
<keyword evidence="2" id="KW-1185">Reference proteome</keyword>
<name>A0A162TNT7_PHYB8</name>
<accession>A0A162TNT7</accession>
<dbReference type="RefSeq" id="XP_018287962.1">
    <property type="nucleotide sequence ID" value="XM_018432217.1"/>
</dbReference>